<dbReference type="GO" id="GO:0003735">
    <property type="term" value="F:structural constituent of ribosome"/>
    <property type="evidence" value="ECO:0007669"/>
    <property type="project" value="InterPro"/>
</dbReference>
<sequence length="216" mass="23998">MRENRPRKVPGAATQRTTFHLAAVFPFVSARAALSTSLQHSQRLESAHSRRFASSWGFAGAASGVWCLGQQEGLKAVVLAFDRSLVVFVRPHDARSVLQVDDARSGVANPSAQSGDLEMSSIASRKSTILDVLTKGTSSFGERHTKTHTLCRRCDRRAFHMQKQTCGACGYPSPRLRKFRRKTTGTGRMRYLKDVYRRFKNGFREGQVAKPKVAAQ</sequence>
<dbReference type="GO" id="GO:0022625">
    <property type="term" value="C:cytosolic large ribosomal subunit"/>
    <property type="evidence" value="ECO:0007669"/>
    <property type="project" value="TreeGrafter"/>
</dbReference>
<dbReference type="InterPro" id="IPR001569">
    <property type="entry name" value="Ribosomal_eL37"/>
</dbReference>
<evidence type="ECO:0000256" key="3">
    <source>
        <dbReference type="ARBA" id="ARBA00022730"/>
    </source>
</evidence>
<dbReference type="PANTHER" id="PTHR10768:SF0">
    <property type="entry name" value="RIBOSOMAL PROTEIN L37"/>
    <property type="match status" value="1"/>
</dbReference>
<dbReference type="SUPFAM" id="SSF57829">
    <property type="entry name" value="Zn-binding ribosomal proteins"/>
    <property type="match status" value="1"/>
</dbReference>
<dbReference type="InParanoid" id="A0A0D2VYK5"/>
<dbReference type="EMBL" id="KE346372">
    <property type="protein sequence ID" value="KJE96812.1"/>
    <property type="molecule type" value="Genomic_DNA"/>
</dbReference>
<keyword evidence="2" id="KW-0479">Metal-binding</keyword>
<dbReference type="Pfam" id="PF01907">
    <property type="entry name" value="Ribosomal_L37e"/>
    <property type="match status" value="1"/>
</dbReference>
<dbReference type="Gene3D" id="2.20.25.30">
    <property type="match status" value="1"/>
</dbReference>
<name>A0A0D2VYK5_CAPO3</name>
<evidence type="ECO:0000313" key="9">
    <source>
        <dbReference type="EMBL" id="KJE96812.1"/>
    </source>
</evidence>
<evidence type="ECO:0000313" key="10">
    <source>
        <dbReference type="Proteomes" id="UP000008743"/>
    </source>
</evidence>
<gene>
    <name evidence="9" type="ORF">CAOG_007078</name>
</gene>
<keyword evidence="3" id="KW-0699">rRNA-binding</keyword>
<dbReference type="AlphaFoldDB" id="A0A0D2VYK5"/>
<dbReference type="PANTHER" id="PTHR10768">
    <property type="entry name" value="60S RIBOSOMAL PROTEIN L37"/>
    <property type="match status" value="1"/>
</dbReference>
<dbReference type="OrthoDB" id="10259236at2759"/>
<dbReference type="GO" id="GO:0019843">
    <property type="term" value="F:rRNA binding"/>
    <property type="evidence" value="ECO:0007669"/>
    <property type="project" value="UniProtKB-KW"/>
</dbReference>
<evidence type="ECO:0000256" key="8">
    <source>
        <dbReference type="ARBA" id="ARBA00023274"/>
    </source>
</evidence>
<keyword evidence="10" id="KW-1185">Reference proteome</keyword>
<evidence type="ECO:0000256" key="2">
    <source>
        <dbReference type="ARBA" id="ARBA00022723"/>
    </source>
</evidence>
<accession>A0A0D2VYK5</accession>
<dbReference type="STRING" id="595528.A0A0D2VYK5"/>
<evidence type="ECO:0000256" key="5">
    <source>
        <dbReference type="ARBA" id="ARBA00022833"/>
    </source>
</evidence>
<dbReference type="GO" id="GO:0008270">
    <property type="term" value="F:zinc ion binding"/>
    <property type="evidence" value="ECO:0007669"/>
    <property type="project" value="UniProtKB-KW"/>
</dbReference>
<dbReference type="InterPro" id="IPR011331">
    <property type="entry name" value="Ribosomal_eL37/eL43"/>
</dbReference>
<evidence type="ECO:0000256" key="4">
    <source>
        <dbReference type="ARBA" id="ARBA00022771"/>
    </source>
</evidence>
<organism evidence="9 10">
    <name type="scientific">Capsaspora owczarzaki (strain ATCC 30864)</name>
    <dbReference type="NCBI Taxonomy" id="595528"/>
    <lineage>
        <taxon>Eukaryota</taxon>
        <taxon>Filasterea</taxon>
        <taxon>Capsaspora</taxon>
    </lineage>
</organism>
<proteinExistence type="inferred from homology"/>
<keyword evidence="6" id="KW-0694">RNA-binding</keyword>
<dbReference type="RefSeq" id="XP_004343802.2">
    <property type="nucleotide sequence ID" value="XM_004343752.2"/>
</dbReference>
<evidence type="ECO:0000256" key="1">
    <source>
        <dbReference type="ARBA" id="ARBA00009805"/>
    </source>
</evidence>
<dbReference type="PhylomeDB" id="A0A0D2VYK5"/>
<evidence type="ECO:0000256" key="6">
    <source>
        <dbReference type="ARBA" id="ARBA00022884"/>
    </source>
</evidence>
<dbReference type="InterPro" id="IPR011332">
    <property type="entry name" value="Ribosomal_zn-bd"/>
</dbReference>
<keyword evidence="7 9" id="KW-0689">Ribosomal protein</keyword>
<keyword evidence="4" id="KW-0863">Zinc-finger</keyword>
<dbReference type="GO" id="GO:0006412">
    <property type="term" value="P:translation"/>
    <property type="evidence" value="ECO:0007669"/>
    <property type="project" value="InterPro"/>
</dbReference>
<reference evidence="10" key="1">
    <citation type="submission" date="2011-02" db="EMBL/GenBank/DDBJ databases">
        <title>The Genome Sequence of Capsaspora owczarzaki ATCC 30864.</title>
        <authorList>
            <person name="Russ C."/>
            <person name="Cuomo C."/>
            <person name="Burger G."/>
            <person name="Gray M.W."/>
            <person name="Holland P.W.H."/>
            <person name="King N."/>
            <person name="Lang F.B.F."/>
            <person name="Roger A.J."/>
            <person name="Ruiz-Trillo I."/>
            <person name="Young S.K."/>
            <person name="Zeng Q."/>
            <person name="Gargeya S."/>
            <person name="Alvarado L."/>
            <person name="Berlin A."/>
            <person name="Chapman S.B."/>
            <person name="Chen Z."/>
            <person name="Freedman E."/>
            <person name="Gellesch M."/>
            <person name="Goldberg J."/>
            <person name="Griggs A."/>
            <person name="Gujja S."/>
            <person name="Heilman E."/>
            <person name="Heiman D."/>
            <person name="Howarth C."/>
            <person name="Mehta T."/>
            <person name="Neiman D."/>
            <person name="Pearson M."/>
            <person name="Roberts A."/>
            <person name="Saif S."/>
            <person name="Shea T."/>
            <person name="Shenoy N."/>
            <person name="Sisk P."/>
            <person name="Stolte C."/>
            <person name="Sykes S."/>
            <person name="White J."/>
            <person name="Yandava C."/>
            <person name="Haas B."/>
            <person name="Nusbaum C."/>
            <person name="Birren B."/>
        </authorList>
    </citation>
    <scope>NUCLEOTIDE SEQUENCE</scope>
    <source>
        <strain evidence="10">ATCC 30864</strain>
    </source>
</reference>
<protein>
    <submittedName>
        <fullName evidence="9">Ribosomal protein rpl37</fullName>
    </submittedName>
</protein>
<dbReference type="Proteomes" id="UP000008743">
    <property type="component" value="Unassembled WGS sequence"/>
</dbReference>
<comment type="similarity">
    <text evidence="1">Belongs to the eukaryotic ribosomal protein eL37 family.</text>
</comment>
<evidence type="ECO:0000256" key="7">
    <source>
        <dbReference type="ARBA" id="ARBA00022980"/>
    </source>
</evidence>
<keyword evidence="8" id="KW-0687">Ribonucleoprotein</keyword>
<dbReference type="eggNOG" id="KOG3475">
    <property type="taxonomic scope" value="Eukaryota"/>
</dbReference>
<keyword evidence="5" id="KW-0862">Zinc</keyword>